<dbReference type="SMART" id="SM00220">
    <property type="entry name" value="S_TKc"/>
    <property type="match status" value="1"/>
</dbReference>
<comment type="caution">
    <text evidence="3">The sequence shown here is derived from an EMBL/GenBank/DDBJ whole genome shotgun (WGS) entry which is preliminary data.</text>
</comment>
<evidence type="ECO:0000313" key="3">
    <source>
        <dbReference type="EMBL" id="KAG0554140.1"/>
    </source>
</evidence>
<feature type="region of interest" description="Disordered" evidence="1">
    <location>
        <begin position="454"/>
        <end position="477"/>
    </location>
</feature>
<dbReference type="PROSITE" id="PS00108">
    <property type="entry name" value="PROTEIN_KINASE_ST"/>
    <property type="match status" value="1"/>
</dbReference>
<dbReference type="InterPro" id="IPR051681">
    <property type="entry name" value="Ser/Thr_Kinases-Pseudokinases"/>
</dbReference>
<dbReference type="PROSITE" id="PS50011">
    <property type="entry name" value="PROTEIN_KINASE_DOM"/>
    <property type="match status" value="1"/>
</dbReference>
<dbReference type="InterPro" id="IPR008271">
    <property type="entry name" value="Ser/Thr_kinase_AS"/>
</dbReference>
<sequence>MEQSLRRRLIDGAVDSSSADEQLSYFDSGLPDEINPPGEIGLRVEIEAPTGAESPSCVFPQESPSSIRQASVTQGILPELQARDLPSKRLLGKGLASIVYETELNGMRFARKDFAGVPVGIFKYEAAKLVDLKDHQNVVKAHALTIGKASCSLVLEHMDDDLLAVLQKRKRHKRRLARTDSSNQSEISPTPFELPEAFGYMLQIARGMEYLHGQGIFHGDLKTKNILVAYVKDGDKSSLLLKVADYGLVQTKRKSMSHVSRQARKLDMVRWKAPEELEMLLLEDKGETSSDSGSDEELIGSSSVTDRLLSADVFSFALTCFHILTGEEPYPNQNWKELATKIVFDELRPTLPAACPLLLRDLLVKFWREVPAERPNFTLIRRELESLESLHITEKAVDQSSSISTETFDVKESSVSSNPRNPPTRLQPTSDPQVGLSSVGSEAVFRRFRAITNTDRPGPEVASSSAGSEAKSRTIKSTNTNLPSFELPSAKIEVKLKLERPIDSELFRRLENDLNHHYNMQVLRTDRNCILTVTGCPPVNGFDEHTILAIVQRFVGGKATLLQASFIDEEIIVSTSSPAQTNDLMQTRNGDPIYRWQWS</sequence>
<evidence type="ECO:0000256" key="1">
    <source>
        <dbReference type="SAM" id="MobiDB-lite"/>
    </source>
</evidence>
<dbReference type="PANTHER" id="PTHR44329:SF260">
    <property type="entry name" value="PROTEIN KINASE DOMAIN-CONTAINING PROTEIN"/>
    <property type="match status" value="1"/>
</dbReference>
<evidence type="ECO:0000313" key="4">
    <source>
        <dbReference type="Proteomes" id="UP000822688"/>
    </source>
</evidence>
<accession>A0A8T0G519</accession>
<dbReference type="InterPro" id="IPR000719">
    <property type="entry name" value="Prot_kinase_dom"/>
</dbReference>
<dbReference type="GO" id="GO:0005524">
    <property type="term" value="F:ATP binding"/>
    <property type="evidence" value="ECO:0007669"/>
    <property type="project" value="InterPro"/>
</dbReference>
<keyword evidence="4" id="KW-1185">Reference proteome</keyword>
<dbReference type="Pfam" id="PF00069">
    <property type="entry name" value="Pkinase"/>
    <property type="match status" value="1"/>
</dbReference>
<dbReference type="Proteomes" id="UP000822688">
    <property type="component" value="Chromosome 12"/>
</dbReference>
<dbReference type="SUPFAM" id="SSF56112">
    <property type="entry name" value="Protein kinase-like (PK-like)"/>
    <property type="match status" value="1"/>
</dbReference>
<proteinExistence type="predicted"/>
<feature type="domain" description="Protein kinase" evidence="2">
    <location>
        <begin position="85"/>
        <end position="387"/>
    </location>
</feature>
<gene>
    <name evidence="3" type="ORF">KC19_12G066100</name>
</gene>
<feature type="region of interest" description="Disordered" evidence="1">
    <location>
        <begin position="403"/>
        <end position="436"/>
    </location>
</feature>
<protein>
    <recommendedName>
        <fullName evidence="2">Protein kinase domain-containing protein</fullName>
    </recommendedName>
</protein>
<dbReference type="InterPro" id="IPR011009">
    <property type="entry name" value="Kinase-like_dom_sf"/>
</dbReference>
<reference evidence="3" key="1">
    <citation type="submission" date="2020-06" db="EMBL/GenBank/DDBJ databases">
        <title>WGS assembly of Ceratodon purpureus strain R40.</title>
        <authorList>
            <person name="Carey S.B."/>
            <person name="Jenkins J."/>
            <person name="Shu S."/>
            <person name="Lovell J.T."/>
            <person name="Sreedasyam A."/>
            <person name="Maumus F."/>
            <person name="Tiley G.P."/>
            <person name="Fernandez-Pozo N."/>
            <person name="Barry K."/>
            <person name="Chen C."/>
            <person name="Wang M."/>
            <person name="Lipzen A."/>
            <person name="Daum C."/>
            <person name="Saski C.A."/>
            <person name="Payton A.C."/>
            <person name="Mcbreen J.C."/>
            <person name="Conrad R.E."/>
            <person name="Kollar L.M."/>
            <person name="Olsson S."/>
            <person name="Huttunen S."/>
            <person name="Landis J.B."/>
            <person name="Wickett N.J."/>
            <person name="Johnson M.G."/>
            <person name="Rensing S.A."/>
            <person name="Grimwood J."/>
            <person name="Schmutz J."/>
            <person name="Mcdaniel S.F."/>
        </authorList>
    </citation>
    <scope>NUCLEOTIDE SEQUENCE</scope>
    <source>
        <strain evidence="3">R40</strain>
    </source>
</reference>
<evidence type="ECO:0000259" key="2">
    <source>
        <dbReference type="PROSITE" id="PS50011"/>
    </source>
</evidence>
<dbReference type="PANTHER" id="PTHR44329">
    <property type="entry name" value="SERINE/THREONINE-PROTEIN KINASE TNNI3K-RELATED"/>
    <property type="match status" value="1"/>
</dbReference>
<dbReference type="AlphaFoldDB" id="A0A8T0G519"/>
<dbReference type="EMBL" id="CM026433">
    <property type="protein sequence ID" value="KAG0554140.1"/>
    <property type="molecule type" value="Genomic_DNA"/>
</dbReference>
<dbReference type="Gene3D" id="1.10.510.10">
    <property type="entry name" value="Transferase(Phosphotransferase) domain 1"/>
    <property type="match status" value="1"/>
</dbReference>
<name>A0A8T0G519_CERPU</name>
<dbReference type="GO" id="GO:0004674">
    <property type="term" value="F:protein serine/threonine kinase activity"/>
    <property type="evidence" value="ECO:0007669"/>
    <property type="project" value="TreeGrafter"/>
</dbReference>
<organism evidence="3 4">
    <name type="scientific">Ceratodon purpureus</name>
    <name type="common">Fire moss</name>
    <name type="synonym">Dicranum purpureum</name>
    <dbReference type="NCBI Taxonomy" id="3225"/>
    <lineage>
        <taxon>Eukaryota</taxon>
        <taxon>Viridiplantae</taxon>
        <taxon>Streptophyta</taxon>
        <taxon>Embryophyta</taxon>
        <taxon>Bryophyta</taxon>
        <taxon>Bryophytina</taxon>
        <taxon>Bryopsida</taxon>
        <taxon>Dicranidae</taxon>
        <taxon>Pseudoditrichales</taxon>
        <taxon>Ditrichaceae</taxon>
        <taxon>Ceratodon</taxon>
    </lineage>
</organism>